<evidence type="ECO:0000313" key="2">
    <source>
        <dbReference type="Proteomes" id="UP001219525"/>
    </source>
</evidence>
<organism evidence="1 2">
    <name type="scientific">Mycena pura</name>
    <dbReference type="NCBI Taxonomy" id="153505"/>
    <lineage>
        <taxon>Eukaryota</taxon>
        <taxon>Fungi</taxon>
        <taxon>Dikarya</taxon>
        <taxon>Basidiomycota</taxon>
        <taxon>Agaricomycotina</taxon>
        <taxon>Agaricomycetes</taxon>
        <taxon>Agaricomycetidae</taxon>
        <taxon>Agaricales</taxon>
        <taxon>Marasmiineae</taxon>
        <taxon>Mycenaceae</taxon>
        <taxon>Mycena</taxon>
    </lineage>
</organism>
<gene>
    <name evidence="1" type="ORF">GGX14DRAFT_548916</name>
</gene>
<reference evidence="1" key="1">
    <citation type="submission" date="2023-03" db="EMBL/GenBank/DDBJ databases">
        <title>Massive genome expansion in bonnet fungi (Mycena s.s.) driven by repeated elements and novel gene families across ecological guilds.</title>
        <authorList>
            <consortium name="Lawrence Berkeley National Laboratory"/>
            <person name="Harder C.B."/>
            <person name="Miyauchi S."/>
            <person name="Viragh M."/>
            <person name="Kuo A."/>
            <person name="Thoen E."/>
            <person name="Andreopoulos B."/>
            <person name="Lu D."/>
            <person name="Skrede I."/>
            <person name="Drula E."/>
            <person name="Henrissat B."/>
            <person name="Morin E."/>
            <person name="Kohler A."/>
            <person name="Barry K."/>
            <person name="LaButti K."/>
            <person name="Morin E."/>
            <person name="Salamov A."/>
            <person name="Lipzen A."/>
            <person name="Mereny Z."/>
            <person name="Hegedus B."/>
            <person name="Baldrian P."/>
            <person name="Stursova M."/>
            <person name="Weitz H."/>
            <person name="Taylor A."/>
            <person name="Grigoriev I.V."/>
            <person name="Nagy L.G."/>
            <person name="Martin F."/>
            <person name="Kauserud H."/>
        </authorList>
    </citation>
    <scope>NUCLEOTIDE SEQUENCE</scope>
    <source>
        <strain evidence="1">9144</strain>
    </source>
</reference>
<protein>
    <submittedName>
        <fullName evidence="1">Uncharacterized protein</fullName>
    </submittedName>
</protein>
<evidence type="ECO:0000313" key="1">
    <source>
        <dbReference type="EMBL" id="KAJ7224453.1"/>
    </source>
</evidence>
<sequence length="215" mass="24787">MPRPHLTSCPSTTPNLPMSMLRHTLQYTRMGSTFHQPPLSLPTAGVSGPFVPQLMYKPHTNSDRRRYVEEVDMEAPIHFWVENPSECGIPLADALHSRVRRLLKRDETVFEGRGPSVSIRLEWPGYRQWSRQIPTKDFRSPPGPITRAKLAKNVAKCVQRFIQERQGQPMEDEADPRWRVGTGSNQIKLEDLILVSIHHVSMGSWQPHLRLRRPF</sequence>
<dbReference type="EMBL" id="JARJCW010000005">
    <property type="protein sequence ID" value="KAJ7224453.1"/>
    <property type="molecule type" value="Genomic_DNA"/>
</dbReference>
<accession>A0AAD7E270</accession>
<dbReference type="Proteomes" id="UP001219525">
    <property type="component" value="Unassembled WGS sequence"/>
</dbReference>
<dbReference type="AlphaFoldDB" id="A0AAD7E270"/>
<keyword evidence="2" id="KW-1185">Reference proteome</keyword>
<comment type="caution">
    <text evidence="1">The sequence shown here is derived from an EMBL/GenBank/DDBJ whole genome shotgun (WGS) entry which is preliminary data.</text>
</comment>
<name>A0AAD7E270_9AGAR</name>
<proteinExistence type="predicted"/>